<evidence type="ECO:0000259" key="3">
    <source>
        <dbReference type="Pfam" id="PF19305"/>
    </source>
</evidence>
<dbReference type="GO" id="GO:0016829">
    <property type="term" value="F:lyase activity"/>
    <property type="evidence" value="ECO:0007669"/>
    <property type="project" value="InterPro"/>
</dbReference>
<dbReference type="InterPro" id="IPR005656">
    <property type="entry name" value="MmgE_PrpD"/>
</dbReference>
<dbReference type="InterPro" id="IPR042183">
    <property type="entry name" value="MmgE/PrpD_sf_1"/>
</dbReference>
<dbReference type="OrthoDB" id="9795089at2"/>
<evidence type="ECO:0000259" key="2">
    <source>
        <dbReference type="Pfam" id="PF03972"/>
    </source>
</evidence>
<dbReference type="SUPFAM" id="SSF103378">
    <property type="entry name" value="2-methylcitrate dehydratase PrpD"/>
    <property type="match status" value="1"/>
</dbReference>
<dbReference type="InterPro" id="IPR045337">
    <property type="entry name" value="MmgE_PrpD_C"/>
</dbReference>
<evidence type="ECO:0000313" key="4">
    <source>
        <dbReference type="EMBL" id="CPR14297.1"/>
    </source>
</evidence>
<dbReference type="InterPro" id="IPR036148">
    <property type="entry name" value="MmgE/PrpD_sf"/>
</dbReference>
<feature type="domain" description="MmgE/PrpD C-terminal" evidence="3">
    <location>
        <begin position="275"/>
        <end position="431"/>
    </location>
</feature>
<dbReference type="InterPro" id="IPR042188">
    <property type="entry name" value="MmgE/PrpD_sf_2"/>
</dbReference>
<keyword evidence="5" id="KW-1185">Reference proteome</keyword>
<evidence type="ECO:0000313" key="5">
    <source>
        <dbReference type="Proteomes" id="UP000044377"/>
    </source>
</evidence>
<proteinExistence type="inferred from homology"/>
<dbReference type="AlphaFoldDB" id="A0A0G4JQU2"/>
<dbReference type="PANTHER" id="PTHR16943">
    <property type="entry name" value="2-METHYLCITRATE DEHYDRATASE-RELATED"/>
    <property type="match status" value="1"/>
</dbReference>
<evidence type="ECO:0000256" key="1">
    <source>
        <dbReference type="ARBA" id="ARBA00006174"/>
    </source>
</evidence>
<dbReference type="Gene3D" id="1.10.4100.10">
    <property type="entry name" value="2-methylcitrate dehydratase PrpD"/>
    <property type="match status" value="1"/>
</dbReference>
<dbReference type="Pfam" id="PF03972">
    <property type="entry name" value="MmgE_PrpD_N"/>
    <property type="match status" value="1"/>
</dbReference>
<dbReference type="PANTHER" id="PTHR16943:SF8">
    <property type="entry name" value="2-METHYLCITRATE DEHYDRATASE"/>
    <property type="match status" value="1"/>
</dbReference>
<protein>
    <submittedName>
        <fullName evidence="4">Immune-responsive protein 1</fullName>
    </submittedName>
</protein>
<sequence>MKSYLSLELEIAAGLQACFAADKPAELLRIAGEHLTDLIGVMLAGAQHPASLNLLSNLAKCSHAPGLTARAIGRGDCLGVQDAALFNAFAGHIHDYDDDDTLMSLSHPTVTVGAACLALGEAHNLSGKSLVNAYIAGVETIAQLGVLVHPYHYMKGWHATCTLGVVGAAVASGLMMDLTLSQLRHAIGFAASMAAGLRSNFGSDAKPLQTALAASHGVMAARLAASGMTSTPGSLLGPMGWADVFAERFDVKKVAAMTFGRPYALLAPGITIKRYPCCTCSHAAVALLQDVLATEKPAVAHIAAIDVYLDPAAPNILIHERAATGLEAKFSLPFSLAIAALVGHLDLDDFSDANVQRQDVRALAAKIRTLPDDDLPRGIAGVALGCRLQVTTTSGESYRRATDVEPGSRTWRLSRRQLESKFCACARYGLPSAALPELFAELLQFERIENVQMLIDRLCSGNPLHKTHYSHEANS</sequence>
<comment type="similarity">
    <text evidence="1">Belongs to the PrpD family.</text>
</comment>
<feature type="domain" description="MmgE/PrpD N-terminal" evidence="2">
    <location>
        <begin position="20"/>
        <end position="251"/>
    </location>
</feature>
<name>A0A0G4JQU2_9GAMM</name>
<dbReference type="STRING" id="1109412.BN1221_00704c"/>
<dbReference type="EMBL" id="CGIG01000001">
    <property type="protein sequence ID" value="CPR14297.1"/>
    <property type="molecule type" value="Genomic_DNA"/>
</dbReference>
<dbReference type="RefSeq" id="WP_048636142.1">
    <property type="nucleotide sequence ID" value="NZ_CGIG01000001.1"/>
</dbReference>
<dbReference type="Pfam" id="PF19305">
    <property type="entry name" value="MmgE_PrpD_C"/>
    <property type="match status" value="1"/>
</dbReference>
<accession>A0A0G4JQU2</accession>
<dbReference type="Gene3D" id="3.30.1330.120">
    <property type="entry name" value="2-methylcitrate dehydratase PrpD"/>
    <property type="match status" value="1"/>
</dbReference>
<dbReference type="InterPro" id="IPR045336">
    <property type="entry name" value="MmgE_PrpD_N"/>
</dbReference>
<gene>
    <name evidence="4" type="ORF">BN1221_00704c</name>
</gene>
<reference evidence="5" key="1">
    <citation type="submission" date="2015-01" db="EMBL/GenBank/DDBJ databases">
        <authorList>
            <person name="Paterson Steve"/>
        </authorList>
    </citation>
    <scope>NUCLEOTIDE SEQUENCE [LARGE SCALE GENOMIC DNA]</scope>
    <source>
        <strain evidence="5">OBR1</strain>
    </source>
</reference>
<organism evidence="4 5">
    <name type="scientific">Brenneria goodwinii</name>
    <dbReference type="NCBI Taxonomy" id="1109412"/>
    <lineage>
        <taxon>Bacteria</taxon>
        <taxon>Pseudomonadati</taxon>
        <taxon>Pseudomonadota</taxon>
        <taxon>Gammaproteobacteria</taxon>
        <taxon>Enterobacterales</taxon>
        <taxon>Pectobacteriaceae</taxon>
        <taxon>Brenneria</taxon>
    </lineage>
</organism>
<dbReference type="Proteomes" id="UP000044377">
    <property type="component" value="Unassembled WGS sequence"/>
</dbReference>